<accession>X1VB94</accession>
<dbReference type="EMBL" id="BARW01025630">
    <property type="protein sequence ID" value="GAJ10686.1"/>
    <property type="molecule type" value="Genomic_DNA"/>
</dbReference>
<sequence length="104" mass="11777">MPAIVKLSLQEIDKIIADIEASGGDAEELKKTRAEVADSKWLAKHEKPLGEEEFLAEKRAQAKVEYGTDLECMICHKKFDHLVSGTCEVCFREWMLPLKTKTRA</sequence>
<name>X1VB94_9ZZZZ</name>
<protein>
    <submittedName>
        <fullName evidence="1">Uncharacterized protein</fullName>
    </submittedName>
</protein>
<organism evidence="1">
    <name type="scientific">marine sediment metagenome</name>
    <dbReference type="NCBI Taxonomy" id="412755"/>
    <lineage>
        <taxon>unclassified sequences</taxon>
        <taxon>metagenomes</taxon>
        <taxon>ecological metagenomes</taxon>
    </lineage>
</organism>
<comment type="caution">
    <text evidence="1">The sequence shown here is derived from an EMBL/GenBank/DDBJ whole genome shotgun (WGS) entry which is preliminary data.</text>
</comment>
<dbReference type="AlphaFoldDB" id="X1VB94"/>
<proteinExistence type="predicted"/>
<reference evidence="1" key="1">
    <citation type="journal article" date="2014" name="Front. Microbiol.">
        <title>High frequency of phylogenetically diverse reductive dehalogenase-homologous genes in deep subseafloor sedimentary metagenomes.</title>
        <authorList>
            <person name="Kawai M."/>
            <person name="Futagami T."/>
            <person name="Toyoda A."/>
            <person name="Takaki Y."/>
            <person name="Nishi S."/>
            <person name="Hori S."/>
            <person name="Arai W."/>
            <person name="Tsubouchi T."/>
            <person name="Morono Y."/>
            <person name="Uchiyama I."/>
            <person name="Ito T."/>
            <person name="Fujiyama A."/>
            <person name="Inagaki F."/>
            <person name="Takami H."/>
        </authorList>
    </citation>
    <scope>NUCLEOTIDE SEQUENCE</scope>
    <source>
        <strain evidence="1">Expedition CK06-06</strain>
    </source>
</reference>
<evidence type="ECO:0000313" key="1">
    <source>
        <dbReference type="EMBL" id="GAJ10686.1"/>
    </source>
</evidence>
<gene>
    <name evidence="1" type="ORF">S12H4_41965</name>
</gene>